<feature type="transmembrane region" description="Helical" evidence="1">
    <location>
        <begin position="170"/>
        <end position="189"/>
    </location>
</feature>
<organism evidence="2 3">
    <name type="scientific">Nosocomiicoccus ampullae</name>
    <dbReference type="NCBI Taxonomy" id="489910"/>
    <lineage>
        <taxon>Bacteria</taxon>
        <taxon>Bacillati</taxon>
        <taxon>Bacillota</taxon>
        <taxon>Bacilli</taxon>
        <taxon>Bacillales</taxon>
        <taxon>Staphylococcaceae</taxon>
        <taxon>Nosocomiicoccus</taxon>
    </lineage>
</organism>
<dbReference type="InterPro" id="IPR007163">
    <property type="entry name" value="VCA0040-like"/>
</dbReference>
<evidence type="ECO:0000256" key="1">
    <source>
        <dbReference type="SAM" id="Phobius"/>
    </source>
</evidence>
<reference evidence="2 3" key="1">
    <citation type="submission" date="2020-08" db="EMBL/GenBank/DDBJ databases">
        <title>Genomic Encyclopedia of Type Strains, Phase IV (KMG-IV): sequencing the most valuable type-strain genomes for metagenomic binning, comparative biology and taxonomic classification.</title>
        <authorList>
            <person name="Goeker M."/>
        </authorList>
    </citation>
    <scope>NUCLEOTIDE SEQUENCE [LARGE SCALE GENOMIC DNA]</scope>
    <source>
        <strain evidence="2 3">DSM 19163</strain>
    </source>
</reference>
<feature type="transmembrane region" description="Helical" evidence="1">
    <location>
        <begin position="83"/>
        <end position="100"/>
    </location>
</feature>
<dbReference type="PANTHER" id="PTHR37308:SF1">
    <property type="entry name" value="POLYPRENYL-PHOSPHATE TRANSPORTER"/>
    <property type="match status" value="1"/>
</dbReference>
<protein>
    <submittedName>
        <fullName evidence="2">Membrane protein</fullName>
    </submittedName>
</protein>
<dbReference type="EMBL" id="JACHHF010000002">
    <property type="protein sequence ID" value="MBB5175552.1"/>
    <property type="molecule type" value="Genomic_DNA"/>
</dbReference>
<feature type="transmembrane region" description="Helical" evidence="1">
    <location>
        <begin position="54"/>
        <end position="77"/>
    </location>
</feature>
<accession>A0A9Q2CYE0</accession>
<evidence type="ECO:0000313" key="2">
    <source>
        <dbReference type="EMBL" id="MBB5175552.1"/>
    </source>
</evidence>
<dbReference type="Pfam" id="PF04018">
    <property type="entry name" value="VCA0040-like"/>
    <property type="match status" value="1"/>
</dbReference>
<keyword evidence="1" id="KW-1133">Transmembrane helix</keyword>
<proteinExistence type="predicted"/>
<dbReference type="AlphaFoldDB" id="A0A9Q2CYE0"/>
<sequence>MRWSNVIRGFFMGITEMLPGISSGTLMLLLGIYDQMLVSINQLFTKKYKESLKFLVPLVIGMGIAIVTMSSVINYMLNEHATITHFFFLGLVLGVVPMMFKLGNYKVEFKSIHYILMIIVTIALFSLDYFVGEKASVENVQITGTLLIWMFISGFLGASALILPGLSGAVILLMLGAYPIVMYSISEFLSFDFSVFPVLMATGLGVLSGVLLTSRILHYLLKTYPYLMYALIIGLLIGSVFPIYNGMPSSISEWVFSTVTFLLGLSISYYMSIKNNTHAI</sequence>
<feature type="transmembrane region" description="Helical" evidence="1">
    <location>
        <begin position="142"/>
        <end position="163"/>
    </location>
</feature>
<keyword evidence="1" id="KW-0472">Membrane</keyword>
<feature type="transmembrane region" description="Helical" evidence="1">
    <location>
        <begin position="6"/>
        <end position="33"/>
    </location>
</feature>
<gene>
    <name evidence="2" type="ORF">HNQ45_000422</name>
</gene>
<dbReference type="Proteomes" id="UP000579136">
    <property type="component" value="Unassembled WGS sequence"/>
</dbReference>
<feature type="transmembrane region" description="Helical" evidence="1">
    <location>
        <begin position="112"/>
        <end position="130"/>
    </location>
</feature>
<comment type="caution">
    <text evidence="2">The sequence shown here is derived from an EMBL/GenBank/DDBJ whole genome shotgun (WGS) entry which is preliminary data.</text>
</comment>
<dbReference type="PANTHER" id="PTHR37308">
    <property type="entry name" value="INTEGRAL MEMBRANE PROTEIN"/>
    <property type="match status" value="1"/>
</dbReference>
<feature type="transmembrane region" description="Helical" evidence="1">
    <location>
        <begin position="251"/>
        <end position="271"/>
    </location>
</feature>
<evidence type="ECO:0000313" key="3">
    <source>
        <dbReference type="Proteomes" id="UP000579136"/>
    </source>
</evidence>
<name>A0A9Q2CYE0_9STAP</name>
<keyword evidence="1" id="KW-0812">Transmembrane</keyword>
<feature type="transmembrane region" description="Helical" evidence="1">
    <location>
        <begin position="226"/>
        <end position="245"/>
    </location>
</feature>
<dbReference type="RefSeq" id="WP_246562745.1">
    <property type="nucleotide sequence ID" value="NZ_CBCRYX010000001.1"/>
</dbReference>
<feature type="transmembrane region" description="Helical" evidence="1">
    <location>
        <begin position="195"/>
        <end position="214"/>
    </location>
</feature>
<keyword evidence="3" id="KW-1185">Reference proteome</keyword>